<dbReference type="Proteomes" id="UP001283361">
    <property type="component" value="Unassembled WGS sequence"/>
</dbReference>
<feature type="region of interest" description="Disordered" evidence="1">
    <location>
        <begin position="1"/>
        <end position="27"/>
    </location>
</feature>
<evidence type="ECO:0000256" key="1">
    <source>
        <dbReference type="SAM" id="MobiDB-lite"/>
    </source>
</evidence>
<organism evidence="2 3">
    <name type="scientific">Elysia crispata</name>
    <name type="common">lettuce slug</name>
    <dbReference type="NCBI Taxonomy" id="231223"/>
    <lineage>
        <taxon>Eukaryota</taxon>
        <taxon>Metazoa</taxon>
        <taxon>Spiralia</taxon>
        <taxon>Lophotrochozoa</taxon>
        <taxon>Mollusca</taxon>
        <taxon>Gastropoda</taxon>
        <taxon>Heterobranchia</taxon>
        <taxon>Euthyneura</taxon>
        <taxon>Panpulmonata</taxon>
        <taxon>Sacoglossa</taxon>
        <taxon>Placobranchoidea</taxon>
        <taxon>Plakobranchidae</taxon>
        <taxon>Elysia</taxon>
    </lineage>
</organism>
<keyword evidence="3" id="KW-1185">Reference proteome</keyword>
<feature type="compositionally biased region" description="Gly residues" evidence="1">
    <location>
        <begin position="1"/>
        <end position="12"/>
    </location>
</feature>
<comment type="caution">
    <text evidence="2">The sequence shown here is derived from an EMBL/GenBank/DDBJ whole genome shotgun (WGS) entry which is preliminary data.</text>
</comment>
<protein>
    <submittedName>
        <fullName evidence="2">Uncharacterized protein</fullName>
    </submittedName>
</protein>
<reference evidence="2" key="1">
    <citation type="journal article" date="2023" name="G3 (Bethesda)">
        <title>A reference genome for the long-term kleptoplast-retaining sea slug Elysia crispata morphotype clarki.</title>
        <authorList>
            <person name="Eastman K.E."/>
            <person name="Pendleton A.L."/>
            <person name="Shaikh M.A."/>
            <person name="Suttiyut T."/>
            <person name="Ogas R."/>
            <person name="Tomko P."/>
            <person name="Gavelis G."/>
            <person name="Widhalm J.R."/>
            <person name="Wisecaver J.H."/>
        </authorList>
    </citation>
    <scope>NUCLEOTIDE SEQUENCE</scope>
    <source>
        <strain evidence="2">ECLA1</strain>
    </source>
</reference>
<proteinExistence type="predicted"/>
<dbReference type="EMBL" id="JAWDGP010005291">
    <property type="protein sequence ID" value="KAK3758195.1"/>
    <property type="molecule type" value="Genomic_DNA"/>
</dbReference>
<gene>
    <name evidence="2" type="ORF">RRG08_011632</name>
</gene>
<evidence type="ECO:0000313" key="2">
    <source>
        <dbReference type="EMBL" id="KAK3758195.1"/>
    </source>
</evidence>
<dbReference type="AlphaFoldDB" id="A0AAE0YW64"/>
<sequence length="87" mass="9603">MDAVGGVGGAGGVAHQKNSDDLVDRAPWQHTLRKPLETLVENKSAEKSRVDDGRYHLVLEHRQRHAWTRRFVVAIKMAALSGAQAFS</sequence>
<evidence type="ECO:0000313" key="3">
    <source>
        <dbReference type="Proteomes" id="UP001283361"/>
    </source>
</evidence>
<name>A0AAE0YW64_9GAST</name>
<accession>A0AAE0YW64</accession>